<feature type="binding site" evidence="3">
    <location>
        <begin position="10"/>
        <end position="17"/>
    </location>
    <ligand>
        <name>substrate</name>
    </ligand>
</feature>
<reference evidence="4" key="2">
    <citation type="submission" date="2021-04" db="EMBL/GenBank/DDBJ databases">
        <authorList>
            <person name="Gilroy R."/>
        </authorList>
    </citation>
    <scope>NUCLEOTIDE SEQUENCE</scope>
    <source>
        <strain evidence="4">4376</strain>
    </source>
</reference>
<dbReference type="InterPro" id="IPR051695">
    <property type="entry name" value="Phosphoglycerate_Mutase"/>
</dbReference>
<protein>
    <submittedName>
        <fullName evidence="4">Histidine phosphatase family protein</fullName>
    </submittedName>
</protein>
<organism evidence="4 5">
    <name type="scientific">Candidatus Corynebacterium gallistercoris</name>
    <dbReference type="NCBI Taxonomy" id="2838530"/>
    <lineage>
        <taxon>Bacteria</taxon>
        <taxon>Bacillati</taxon>
        <taxon>Actinomycetota</taxon>
        <taxon>Actinomycetes</taxon>
        <taxon>Mycobacteriales</taxon>
        <taxon>Corynebacteriaceae</taxon>
        <taxon>Corynebacterium</taxon>
    </lineage>
</organism>
<proteinExistence type="predicted"/>
<dbReference type="Proteomes" id="UP000824189">
    <property type="component" value="Unassembled WGS sequence"/>
</dbReference>
<evidence type="ECO:0000256" key="2">
    <source>
        <dbReference type="PIRSR" id="PIRSR613078-1"/>
    </source>
</evidence>
<reference evidence="4" key="1">
    <citation type="journal article" date="2021" name="PeerJ">
        <title>Extensive microbial diversity within the chicken gut microbiome revealed by metagenomics and culture.</title>
        <authorList>
            <person name="Gilroy R."/>
            <person name="Ravi A."/>
            <person name="Getino M."/>
            <person name="Pursley I."/>
            <person name="Horton D.L."/>
            <person name="Alikhan N.F."/>
            <person name="Baker D."/>
            <person name="Gharbi K."/>
            <person name="Hall N."/>
            <person name="Watson M."/>
            <person name="Adriaenssens E.M."/>
            <person name="Foster-Nyarko E."/>
            <person name="Jarju S."/>
            <person name="Secka A."/>
            <person name="Antonio M."/>
            <person name="Oren A."/>
            <person name="Chaudhuri R.R."/>
            <person name="La Ragione R."/>
            <person name="Hildebrand F."/>
            <person name="Pallen M.J."/>
        </authorList>
    </citation>
    <scope>NUCLEOTIDE SEQUENCE</scope>
    <source>
        <strain evidence="4">4376</strain>
    </source>
</reference>
<dbReference type="GO" id="GO:0045820">
    <property type="term" value="P:negative regulation of glycolytic process"/>
    <property type="evidence" value="ECO:0007669"/>
    <property type="project" value="TreeGrafter"/>
</dbReference>
<dbReference type="SUPFAM" id="SSF53254">
    <property type="entry name" value="Phosphoglycerate mutase-like"/>
    <property type="match status" value="1"/>
</dbReference>
<dbReference type="InterPro" id="IPR001345">
    <property type="entry name" value="PG/BPGM_mutase_AS"/>
</dbReference>
<dbReference type="PANTHER" id="PTHR46517:SF1">
    <property type="entry name" value="FRUCTOSE-2,6-BISPHOSPHATASE TIGAR"/>
    <property type="match status" value="1"/>
</dbReference>
<dbReference type="Gene3D" id="3.40.50.1240">
    <property type="entry name" value="Phosphoglycerate mutase-like"/>
    <property type="match status" value="1"/>
</dbReference>
<evidence type="ECO:0000256" key="1">
    <source>
        <dbReference type="ARBA" id="ARBA00022801"/>
    </source>
</evidence>
<name>A0A9D1RYM5_9CORY</name>
<feature type="active site" description="Proton donor/acceptor" evidence="2">
    <location>
        <position position="84"/>
    </location>
</feature>
<dbReference type="GO" id="GO:0004331">
    <property type="term" value="F:fructose-2,6-bisphosphate 2-phosphatase activity"/>
    <property type="evidence" value="ECO:0007669"/>
    <property type="project" value="TreeGrafter"/>
</dbReference>
<gene>
    <name evidence="4" type="ORF">H9867_04315</name>
</gene>
<dbReference type="PANTHER" id="PTHR46517">
    <property type="entry name" value="FRUCTOSE-2,6-BISPHOSPHATASE TIGAR"/>
    <property type="match status" value="1"/>
</dbReference>
<dbReference type="AlphaFoldDB" id="A0A9D1RYM5"/>
<dbReference type="GO" id="GO:0043456">
    <property type="term" value="P:regulation of pentose-phosphate shunt"/>
    <property type="evidence" value="ECO:0007669"/>
    <property type="project" value="TreeGrafter"/>
</dbReference>
<evidence type="ECO:0000313" key="5">
    <source>
        <dbReference type="Proteomes" id="UP000824189"/>
    </source>
</evidence>
<dbReference type="PROSITE" id="PS00175">
    <property type="entry name" value="PG_MUTASE"/>
    <property type="match status" value="1"/>
</dbReference>
<keyword evidence="1" id="KW-0378">Hydrolase</keyword>
<evidence type="ECO:0000256" key="3">
    <source>
        <dbReference type="PIRSR" id="PIRSR613078-2"/>
    </source>
</evidence>
<dbReference type="InterPro" id="IPR013078">
    <property type="entry name" value="His_Pase_superF_clade-1"/>
</dbReference>
<feature type="binding site" evidence="3">
    <location>
        <position position="60"/>
    </location>
    <ligand>
        <name>substrate</name>
    </ligand>
</feature>
<dbReference type="InterPro" id="IPR029033">
    <property type="entry name" value="His_PPase_superfam"/>
</dbReference>
<dbReference type="SMART" id="SM00855">
    <property type="entry name" value="PGAM"/>
    <property type="match status" value="1"/>
</dbReference>
<evidence type="ECO:0000313" key="4">
    <source>
        <dbReference type="EMBL" id="HIW95693.1"/>
    </source>
</evidence>
<comment type="caution">
    <text evidence="4">The sequence shown here is derived from an EMBL/GenBank/DDBJ whole genome shotgun (WGS) entry which is preliminary data.</text>
</comment>
<dbReference type="GO" id="GO:0005829">
    <property type="term" value="C:cytosol"/>
    <property type="evidence" value="ECO:0007669"/>
    <property type="project" value="TreeGrafter"/>
</dbReference>
<feature type="active site" description="Tele-phosphohistidine intermediate" evidence="2">
    <location>
        <position position="11"/>
    </location>
</feature>
<sequence length="253" mass="27878">MGERRLMLVRHGQTDFNATGRMQGQLDTDLSATGVEQAQAAASCLKDRKISAVYSSDLIRARETATILATTWGLHVTTDKRLRETDLGQWQGASHGEVDKDYPEQRHYWKHDPTWAPPQGETRLDVAERAYQVVQEIMDQNTFEEGDVVIVAHGGTIGALTARLLELPVDHYPIFSGLGNVCWSQLVARPRFQEGTGRSTPAIDGTTVPRMPEATDTWWKTARWHLEGWNVGVNATAPMGSASPDEGGEDGPA</sequence>
<dbReference type="Pfam" id="PF00300">
    <property type="entry name" value="His_Phos_1"/>
    <property type="match status" value="1"/>
</dbReference>
<accession>A0A9D1RYM5</accession>
<dbReference type="EMBL" id="DXFZ01000051">
    <property type="protein sequence ID" value="HIW95693.1"/>
    <property type="molecule type" value="Genomic_DNA"/>
</dbReference>
<dbReference type="CDD" id="cd07067">
    <property type="entry name" value="HP_PGM_like"/>
    <property type="match status" value="1"/>
</dbReference>